<dbReference type="AlphaFoldDB" id="A0A7W5ZH23"/>
<proteinExistence type="predicted"/>
<keyword evidence="2" id="KW-1185">Reference proteome</keyword>
<comment type="caution">
    <text evidence="1">The sequence shown here is derived from an EMBL/GenBank/DDBJ whole genome shotgun (WGS) entry which is preliminary data.</text>
</comment>
<sequence>MKTLNKSNDLELMEFTSDDIENANERIVKNTNKNHSKVKLSIWDYILILFRIKSLNAIVLDENTINETWERVKSKHINNE</sequence>
<organism evidence="1 2">
    <name type="scientific">Runella defluvii</name>
    <dbReference type="NCBI Taxonomy" id="370973"/>
    <lineage>
        <taxon>Bacteria</taxon>
        <taxon>Pseudomonadati</taxon>
        <taxon>Bacteroidota</taxon>
        <taxon>Cytophagia</taxon>
        <taxon>Cytophagales</taxon>
        <taxon>Spirosomataceae</taxon>
        <taxon>Runella</taxon>
    </lineage>
</organism>
<reference evidence="1 2" key="1">
    <citation type="submission" date="2020-08" db="EMBL/GenBank/DDBJ databases">
        <title>Genomic Encyclopedia of Type Strains, Phase IV (KMG-IV): sequencing the most valuable type-strain genomes for metagenomic binning, comparative biology and taxonomic classification.</title>
        <authorList>
            <person name="Goeker M."/>
        </authorList>
    </citation>
    <scope>NUCLEOTIDE SEQUENCE [LARGE SCALE GENOMIC DNA]</scope>
    <source>
        <strain evidence="1 2">DSM 17976</strain>
    </source>
</reference>
<evidence type="ECO:0000313" key="1">
    <source>
        <dbReference type="EMBL" id="MBB3836754.1"/>
    </source>
</evidence>
<gene>
    <name evidence="1" type="ORF">FHS57_000736</name>
</gene>
<dbReference type="EMBL" id="JACIBY010000001">
    <property type="protein sequence ID" value="MBB3836754.1"/>
    <property type="molecule type" value="Genomic_DNA"/>
</dbReference>
<protein>
    <submittedName>
        <fullName evidence="1">Putative nucleic acid-binding protein</fullName>
    </submittedName>
</protein>
<dbReference type="Proteomes" id="UP000541352">
    <property type="component" value="Unassembled WGS sequence"/>
</dbReference>
<name>A0A7W5ZH23_9BACT</name>
<accession>A0A7W5ZH23</accession>
<evidence type="ECO:0000313" key="2">
    <source>
        <dbReference type="Proteomes" id="UP000541352"/>
    </source>
</evidence>